<dbReference type="PANTHER" id="PTHR43500:SF1">
    <property type="entry name" value="CYSTATHIONINE BETA-LYASE-RELATED"/>
    <property type="match status" value="1"/>
</dbReference>
<evidence type="ECO:0000256" key="10">
    <source>
        <dbReference type="SAM" id="MobiDB-lite"/>
    </source>
</evidence>
<dbReference type="GO" id="GO:0030170">
    <property type="term" value="F:pyridoxal phosphate binding"/>
    <property type="evidence" value="ECO:0007669"/>
    <property type="project" value="InterPro"/>
</dbReference>
<dbReference type="PANTHER" id="PTHR43500">
    <property type="entry name" value="CYSTATHIONINE BETA-LYASE-RELATED"/>
    <property type="match status" value="1"/>
</dbReference>
<accession>A0A0A7PN38</accession>
<evidence type="ECO:0000313" key="11">
    <source>
        <dbReference type="EMBL" id="AJA11445.1"/>
    </source>
</evidence>
<dbReference type="STRING" id="1515612.SKP52_23000"/>
<evidence type="ECO:0000256" key="9">
    <source>
        <dbReference type="RuleBase" id="RU362118"/>
    </source>
</evidence>
<evidence type="ECO:0000256" key="5">
    <source>
        <dbReference type="ARBA" id="ARBA00046315"/>
    </source>
</evidence>
<reference evidence="11 12" key="1">
    <citation type="journal article" date="2015" name="Int. J. Syst. Evol. Microbiol.">
        <title>Description of Sphingopyxis fribergensis sp. nov. - a soil bacterium with the ability to degrade styrene and phenylacetic acid.</title>
        <authorList>
            <person name="Oelschlagel M."/>
            <person name="Ruckert C."/>
            <person name="Kalinowski J."/>
            <person name="Schmidt G."/>
            <person name="Schlomann M."/>
            <person name="Tischler D."/>
        </authorList>
    </citation>
    <scope>NUCLEOTIDE SEQUENCE [LARGE SCALE GENOMIC DNA]</scope>
    <source>
        <strain evidence="11 12">Kp5.2</strain>
    </source>
</reference>
<comment type="pathway">
    <text evidence="5">Amino-acid biosynthesis; L-methionine biosynthesis via de novo pathway; L-homocysteine from L-cystathionine: step 1/1.</text>
</comment>
<protein>
    <submittedName>
        <fullName evidence="11">Putative cystathionine beta-lyase</fullName>
        <ecNumber evidence="11">4.4.1.8</ecNumber>
    </submittedName>
</protein>
<dbReference type="KEGG" id="sphk:SKP52_23000"/>
<comment type="catalytic activity">
    <reaction evidence="6">
        <text>L,L-cystathionine + H2O = L-homocysteine + pyruvate + NH4(+)</text>
        <dbReference type="Rhea" id="RHEA:13965"/>
        <dbReference type="ChEBI" id="CHEBI:15361"/>
        <dbReference type="ChEBI" id="CHEBI:15377"/>
        <dbReference type="ChEBI" id="CHEBI:28938"/>
        <dbReference type="ChEBI" id="CHEBI:58161"/>
        <dbReference type="ChEBI" id="CHEBI:58199"/>
    </reaction>
</comment>
<dbReference type="HOGENOM" id="CLU_018986_5_1_5"/>
<evidence type="ECO:0000256" key="1">
    <source>
        <dbReference type="ARBA" id="ARBA00001933"/>
    </source>
</evidence>
<name>A0A0A7PN38_9SPHN</name>
<organism evidence="11 12">
    <name type="scientific">Sphingopyxis fribergensis</name>
    <dbReference type="NCBI Taxonomy" id="1515612"/>
    <lineage>
        <taxon>Bacteria</taxon>
        <taxon>Pseudomonadati</taxon>
        <taxon>Pseudomonadota</taxon>
        <taxon>Alphaproteobacteria</taxon>
        <taxon>Sphingomonadales</taxon>
        <taxon>Sphingomonadaceae</taxon>
        <taxon>Sphingopyxis</taxon>
    </lineage>
</organism>
<dbReference type="InterPro" id="IPR015422">
    <property type="entry name" value="PyrdxlP-dep_Trfase_small"/>
</dbReference>
<keyword evidence="12" id="KW-1185">Reference proteome</keyword>
<dbReference type="Proteomes" id="UP000030907">
    <property type="component" value="Chromosome"/>
</dbReference>
<dbReference type="NCBIfam" id="TIGR01324">
    <property type="entry name" value="cysta_beta_ly_B"/>
    <property type="match status" value="1"/>
</dbReference>
<dbReference type="InterPro" id="IPR006233">
    <property type="entry name" value="Cys_b_lyase_bac"/>
</dbReference>
<comment type="cofactor">
    <cofactor evidence="1 9">
        <name>pyridoxal 5'-phosphate</name>
        <dbReference type="ChEBI" id="CHEBI:597326"/>
    </cofactor>
</comment>
<dbReference type="EMBL" id="CP009122">
    <property type="protein sequence ID" value="AJA11445.1"/>
    <property type="molecule type" value="Genomic_DNA"/>
</dbReference>
<sequence length="415" mass="44847">MQDNHDGKWPEEPASPKGTAWQDPTRAVHGGPRPRDQRGLINPPVDRASTIIYDSVDAYMDRHQGLYDEVIYGLYGTRTTFALAEAVSELEGGCATVITSSGTSAIALALTAFVAGSDHLLVADCVYGPTRKFLTDVLARFGVEVEYFRPDIGAEIAGLCRSNTRLIYMETPGSQTFDMIDVPAITAVARSRGILTALDNTWATPLFFKPLAHGVDISLASATKYLSGHSDCLLGTMTAASDAVYRQLKDAAARWGNCASPDNCYLVHRGIRTLDARLERHQRTAATLIEWFAQQPEVVAVRYPAHPADPGHAIWKRDFTGASGLFGVQLDGLTPPETSAFFNEFSLFQLGSSWGGFESLAVPAWPAPIRDFPNGEADGALIRIHAGLEAPQDLIADLAAAFARVRALRGRGQAS</sequence>
<evidence type="ECO:0000256" key="2">
    <source>
        <dbReference type="ARBA" id="ARBA00009077"/>
    </source>
</evidence>
<proteinExistence type="inferred from homology"/>
<comment type="similarity">
    <text evidence="2 9">Belongs to the trans-sulfuration enzymes family.</text>
</comment>
<evidence type="ECO:0000256" key="7">
    <source>
        <dbReference type="ARBA" id="ARBA00047625"/>
    </source>
</evidence>
<dbReference type="OrthoDB" id="9790858at2"/>
<dbReference type="Gene3D" id="3.40.640.10">
    <property type="entry name" value="Type I PLP-dependent aspartate aminotransferase-like (Major domain)"/>
    <property type="match status" value="1"/>
</dbReference>
<keyword evidence="3 8" id="KW-0663">Pyridoxal phosphate</keyword>
<evidence type="ECO:0000256" key="4">
    <source>
        <dbReference type="ARBA" id="ARBA00023239"/>
    </source>
</evidence>
<dbReference type="FunFam" id="3.40.640.10:FF:000046">
    <property type="entry name" value="Cystathionine gamma-lyase"/>
    <property type="match status" value="1"/>
</dbReference>
<dbReference type="InterPro" id="IPR000277">
    <property type="entry name" value="Cys/Met-Metab_PyrdxlP-dep_enz"/>
</dbReference>
<dbReference type="PIRSF" id="PIRSF001434">
    <property type="entry name" value="CGS"/>
    <property type="match status" value="1"/>
</dbReference>
<comment type="catalytic activity">
    <reaction evidence="7">
        <text>an S-substituted L-cysteine + H2O = a thiol + pyruvate + NH4(+)</text>
        <dbReference type="Rhea" id="RHEA:18121"/>
        <dbReference type="ChEBI" id="CHEBI:15361"/>
        <dbReference type="ChEBI" id="CHEBI:15377"/>
        <dbReference type="ChEBI" id="CHEBI:28938"/>
        <dbReference type="ChEBI" id="CHEBI:29256"/>
        <dbReference type="ChEBI" id="CHEBI:58717"/>
        <dbReference type="EC" id="4.4.1.13"/>
    </reaction>
</comment>
<dbReference type="RefSeq" id="WP_052208761.1">
    <property type="nucleotide sequence ID" value="NZ_CP009122.1"/>
</dbReference>
<dbReference type="SUPFAM" id="SSF53383">
    <property type="entry name" value="PLP-dependent transferases"/>
    <property type="match status" value="1"/>
</dbReference>
<dbReference type="InterPro" id="IPR054542">
    <property type="entry name" value="Cys_met_metab_PP"/>
</dbReference>
<evidence type="ECO:0000256" key="6">
    <source>
        <dbReference type="ARBA" id="ARBA00047517"/>
    </source>
</evidence>
<dbReference type="Gene3D" id="3.90.1150.10">
    <property type="entry name" value="Aspartate Aminotransferase, domain 1"/>
    <property type="match status" value="1"/>
</dbReference>
<dbReference type="AlphaFoldDB" id="A0A0A7PN38"/>
<dbReference type="Pfam" id="PF01053">
    <property type="entry name" value="Cys_Met_Meta_PP"/>
    <property type="match status" value="1"/>
</dbReference>
<dbReference type="GO" id="GO:0019346">
    <property type="term" value="P:transsulfuration"/>
    <property type="evidence" value="ECO:0007669"/>
    <property type="project" value="InterPro"/>
</dbReference>
<feature type="compositionally biased region" description="Basic and acidic residues" evidence="10">
    <location>
        <begin position="1"/>
        <end position="11"/>
    </location>
</feature>
<dbReference type="InterPro" id="IPR015424">
    <property type="entry name" value="PyrdxlP-dep_Trfase"/>
</dbReference>
<dbReference type="GO" id="GO:0047804">
    <property type="term" value="F:cysteine-S-conjugate beta-lyase activity"/>
    <property type="evidence" value="ECO:0007669"/>
    <property type="project" value="UniProtKB-EC"/>
</dbReference>
<evidence type="ECO:0000313" key="12">
    <source>
        <dbReference type="Proteomes" id="UP000030907"/>
    </source>
</evidence>
<evidence type="ECO:0000256" key="8">
    <source>
        <dbReference type="PIRSR" id="PIRSR001434-2"/>
    </source>
</evidence>
<feature type="modified residue" description="N6-(pyridoxal phosphate)lysine" evidence="8">
    <location>
        <position position="224"/>
    </location>
</feature>
<dbReference type="PROSITE" id="PS00868">
    <property type="entry name" value="CYS_MET_METAB_PP"/>
    <property type="match status" value="1"/>
</dbReference>
<dbReference type="GO" id="GO:0019450">
    <property type="term" value="P:L-cysteine catabolic process to pyruvate"/>
    <property type="evidence" value="ECO:0007669"/>
    <property type="project" value="TreeGrafter"/>
</dbReference>
<dbReference type="EC" id="4.4.1.8" evidence="11"/>
<evidence type="ECO:0000256" key="3">
    <source>
        <dbReference type="ARBA" id="ARBA00022898"/>
    </source>
</evidence>
<gene>
    <name evidence="11" type="ORF">SKP52_23000</name>
</gene>
<feature type="region of interest" description="Disordered" evidence="10">
    <location>
        <begin position="1"/>
        <end position="42"/>
    </location>
</feature>
<keyword evidence="4 11" id="KW-0456">Lyase</keyword>
<dbReference type="InterPro" id="IPR015421">
    <property type="entry name" value="PyrdxlP-dep_Trfase_major"/>
</dbReference>